<dbReference type="GO" id="GO:0016829">
    <property type="term" value="F:lyase activity"/>
    <property type="evidence" value="ECO:0007669"/>
    <property type="project" value="UniProtKB-KW"/>
</dbReference>
<proteinExistence type="inferred from homology"/>
<sequence length="322" mass="38268">MVLEKNLEKELIKLIQRKFPLVPRPFKVLAESLNTKEEKILKILRKWQKEGILRQISAIFNPSFFGHTSSLFAFKVSEENLSQATEVINSHPGVSHNYLRNHEFNLWFTLVVPPEKILMEEAKVLFIKSGAKDYLYLPIIKVFKIAAIFNFEDKNSEEISEEIYQGENLYNFTERDIEFVKILQTPLPLVSEPFKEFAKLLSCKEEEIFEWLLRMKEKGGLRRYAGLFKHQRLGFKKNVMVAWKVSEERIEEVGKAVSKYSFITHCYLRRSYPHWPYNIYTMCHFKEREKMEEIAHELGLKDYLALETVKELKKIRLQLFYN</sequence>
<comment type="catalytic activity">
    <reaction evidence="5">
        <text>siroheme + 2 H(+) = 12,18-didecarboxysiroheme + 2 CO2</text>
        <dbReference type="Rhea" id="RHEA:19093"/>
        <dbReference type="ChEBI" id="CHEBI:15378"/>
        <dbReference type="ChEBI" id="CHEBI:16526"/>
        <dbReference type="ChEBI" id="CHEBI:60052"/>
        <dbReference type="ChEBI" id="CHEBI:140497"/>
        <dbReference type="EC" id="4.1.1.111"/>
    </reaction>
</comment>
<dbReference type="Pfam" id="PF17805">
    <property type="entry name" value="AsnC_trans_reg2"/>
    <property type="match status" value="2"/>
</dbReference>
<evidence type="ECO:0000259" key="7">
    <source>
        <dbReference type="Pfam" id="PF22451"/>
    </source>
</evidence>
<keyword evidence="1" id="KW-0456">Lyase</keyword>
<gene>
    <name evidence="8" type="ORF">C0197_04320</name>
</gene>
<protein>
    <recommendedName>
        <fullName evidence="4">siroheme decarboxylase</fullName>
        <ecNumber evidence="4">4.1.1.111</ecNumber>
    </recommendedName>
</protein>
<evidence type="ECO:0000256" key="1">
    <source>
        <dbReference type="ARBA" id="ARBA00023239"/>
    </source>
</evidence>
<evidence type="ECO:0000256" key="5">
    <source>
        <dbReference type="ARBA" id="ARBA00048470"/>
    </source>
</evidence>
<feature type="domain" description="Siroheme decarboxylase AsnC-like ligand binding" evidence="6">
    <location>
        <begin position="66"/>
        <end position="144"/>
    </location>
</feature>
<dbReference type="AlphaFoldDB" id="A0A2N7PJ90"/>
<feature type="domain" description="Siroheme decarboxylase NirL-like HTH" evidence="7">
    <location>
        <begin position="8"/>
        <end position="54"/>
    </location>
</feature>
<evidence type="ECO:0000313" key="8">
    <source>
        <dbReference type="EMBL" id="PMP62612.1"/>
    </source>
</evidence>
<comment type="pathway">
    <text evidence="2">Porphyrin-containing compound metabolism.</text>
</comment>
<dbReference type="PANTHER" id="PTHR43413">
    <property type="entry name" value="TRANSCRIPTIONAL REGULATOR, ASNC FAMILY"/>
    <property type="match status" value="1"/>
</dbReference>
<dbReference type="InterPro" id="IPR040523">
    <property type="entry name" value="AsnC_trans_reg2"/>
</dbReference>
<evidence type="ECO:0000256" key="3">
    <source>
        <dbReference type="ARBA" id="ARBA00023457"/>
    </source>
</evidence>
<reference evidence="8 9" key="1">
    <citation type="submission" date="2018-01" db="EMBL/GenBank/DDBJ databases">
        <title>Metagenomic assembled genomes from two thermal pools in the Uzon Caldera, Kamchatka, Russia.</title>
        <authorList>
            <person name="Wilkins L."/>
            <person name="Ettinger C."/>
        </authorList>
    </citation>
    <scope>NUCLEOTIDE SEQUENCE [LARGE SCALE GENOMIC DNA]</scope>
    <source>
        <strain evidence="8">ZAV-15</strain>
    </source>
</reference>
<feature type="domain" description="Siroheme decarboxylase AsnC-like ligand binding" evidence="6">
    <location>
        <begin position="232"/>
        <end position="313"/>
    </location>
</feature>
<comment type="caution">
    <text evidence="8">The sequence shown here is derived from an EMBL/GenBank/DDBJ whole genome shotgun (WGS) entry which is preliminary data.</text>
</comment>
<evidence type="ECO:0000256" key="2">
    <source>
        <dbReference type="ARBA" id="ARBA00023444"/>
    </source>
</evidence>
<dbReference type="InterPro" id="IPR053953">
    <property type="entry name" value="NirdL-like_HTH"/>
</dbReference>
<evidence type="ECO:0000256" key="4">
    <source>
        <dbReference type="ARBA" id="ARBA00023471"/>
    </source>
</evidence>
<dbReference type="EC" id="4.1.1.111" evidence="4"/>
<organism evidence="8 9">
    <name type="scientific">Caldimicrobium thiodismutans</name>
    <dbReference type="NCBI Taxonomy" id="1653476"/>
    <lineage>
        <taxon>Bacteria</taxon>
        <taxon>Pseudomonadati</taxon>
        <taxon>Thermodesulfobacteriota</taxon>
        <taxon>Thermodesulfobacteria</taxon>
        <taxon>Thermodesulfobacteriales</taxon>
        <taxon>Thermodesulfobacteriaceae</taxon>
        <taxon>Caldimicrobium</taxon>
    </lineage>
</organism>
<accession>A0A2N7PJ90</accession>
<feature type="domain" description="Siroheme decarboxylase NirL-like HTH" evidence="7">
    <location>
        <begin position="178"/>
        <end position="222"/>
    </location>
</feature>
<evidence type="ECO:0000313" key="9">
    <source>
        <dbReference type="Proteomes" id="UP000235731"/>
    </source>
</evidence>
<dbReference type="PANTHER" id="PTHR43413:SF1">
    <property type="entry name" value="SIROHEME DECARBOXYLASE NIRL SUBUNIT"/>
    <property type="match status" value="1"/>
</dbReference>
<dbReference type="Gene3D" id="3.30.70.3460">
    <property type="match status" value="2"/>
</dbReference>
<dbReference type="Proteomes" id="UP000235731">
    <property type="component" value="Unassembled WGS sequence"/>
</dbReference>
<name>A0A2N7PJ90_9BACT</name>
<evidence type="ECO:0000259" key="6">
    <source>
        <dbReference type="Pfam" id="PF17805"/>
    </source>
</evidence>
<dbReference type="Pfam" id="PF22451">
    <property type="entry name" value="NirdL-like_HTH"/>
    <property type="match status" value="2"/>
</dbReference>
<comment type="similarity">
    <text evidence="3">Belongs to the Ahb/Nir family.</text>
</comment>
<dbReference type="EMBL" id="PNIE01000059">
    <property type="protein sequence ID" value="PMP62612.1"/>
    <property type="molecule type" value="Genomic_DNA"/>
</dbReference>
<dbReference type="InterPro" id="IPR050684">
    <property type="entry name" value="HTH-Siroheme_Decarb"/>
</dbReference>